<feature type="transmembrane region" description="Helical" evidence="1">
    <location>
        <begin position="77"/>
        <end position="99"/>
    </location>
</feature>
<dbReference type="Pfam" id="PF16015">
    <property type="entry name" value="Promethin"/>
    <property type="match status" value="1"/>
</dbReference>
<accession>A0AAX6MFT6</accession>
<evidence type="ECO:0000256" key="1">
    <source>
        <dbReference type="SAM" id="Phobius"/>
    </source>
</evidence>
<protein>
    <submittedName>
        <fullName evidence="2">Uncharacterized protein</fullName>
    </submittedName>
</protein>
<dbReference type="AlphaFoldDB" id="A0AAX6MFT6"/>
<dbReference type="EMBL" id="JBANMG010000006">
    <property type="protein sequence ID" value="KAK6951520.1"/>
    <property type="molecule type" value="Genomic_DNA"/>
</dbReference>
<dbReference type="Proteomes" id="UP001369815">
    <property type="component" value="Unassembled WGS sequence"/>
</dbReference>
<evidence type="ECO:0000313" key="3">
    <source>
        <dbReference type="Proteomes" id="UP001369815"/>
    </source>
</evidence>
<keyword evidence="1" id="KW-0472">Membrane</keyword>
<feature type="transmembrane region" description="Helical" evidence="1">
    <location>
        <begin position="50"/>
        <end position="70"/>
    </location>
</feature>
<comment type="caution">
    <text evidence="2">The sequence shown here is derived from an EMBL/GenBank/DDBJ whole genome shotgun (WGS) entry which is preliminary data.</text>
</comment>
<keyword evidence="1" id="KW-0812">Transmembrane</keyword>
<proteinExistence type="predicted"/>
<sequence length="174" mass="19401">MAVNDISSSARARANEWLAYSQRHVDRVVSPPTRQKAYDWVYDLSTERPVLFSFVAFQVTLSLAPLLLFAGFAATTIAVSLISAVLFSLFWIGVATLFLVPTLCLAFTISTLLWAWAVATFFTLRWVYQRLPFSVDRDGRIVTHDSGGKKIIFAKKDGTGSEFDVKAEVVEAKE</sequence>
<feature type="transmembrane region" description="Helical" evidence="1">
    <location>
        <begin position="105"/>
        <end position="128"/>
    </location>
</feature>
<keyword evidence="3" id="KW-1185">Reference proteome</keyword>
<gene>
    <name evidence="2" type="ORF">Daesc_006041</name>
</gene>
<name>A0AAX6MFT6_9PEZI</name>
<reference evidence="2 3" key="1">
    <citation type="journal article" date="2024" name="Front Chem Biol">
        <title>Unveiling the potential of Daldinia eschscholtzii MFLUCC 19-0629 through bioactivity and bioinformatics studies for enhanced sustainable agriculture production.</title>
        <authorList>
            <person name="Brooks S."/>
            <person name="Weaver J.A."/>
            <person name="Klomchit A."/>
            <person name="Alharthi S.A."/>
            <person name="Onlamun T."/>
            <person name="Nurani R."/>
            <person name="Vong T.K."/>
            <person name="Alberti F."/>
            <person name="Greco C."/>
        </authorList>
    </citation>
    <scope>NUCLEOTIDE SEQUENCE [LARGE SCALE GENOMIC DNA]</scope>
    <source>
        <strain evidence="2">MFLUCC 19-0629</strain>
    </source>
</reference>
<evidence type="ECO:0000313" key="2">
    <source>
        <dbReference type="EMBL" id="KAK6951520.1"/>
    </source>
</evidence>
<organism evidence="2 3">
    <name type="scientific">Daldinia eschscholtzii</name>
    <dbReference type="NCBI Taxonomy" id="292717"/>
    <lineage>
        <taxon>Eukaryota</taxon>
        <taxon>Fungi</taxon>
        <taxon>Dikarya</taxon>
        <taxon>Ascomycota</taxon>
        <taxon>Pezizomycotina</taxon>
        <taxon>Sordariomycetes</taxon>
        <taxon>Xylariomycetidae</taxon>
        <taxon>Xylariales</taxon>
        <taxon>Hypoxylaceae</taxon>
        <taxon>Daldinia</taxon>
    </lineage>
</organism>
<keyword evidence="1" id="KW-1133">Transmembrane helix</keyword>